<name>A0A6C0BNB9_9ZZZZ</name>
<feature type="region of interest" description="Disordered" evidence="1">
    <location>
        <begin position="262"/>
        <end position="285"/>
    </location>
</feature>
<evidence type="ECO:0000256" key="1">
    <source>
        <dbReference type="SAM" id="MobiDB-lite"/>
    </source>
</evidence>
<sequence>MSKIFIVGTGRTGTHWLARSLEQSGLSCSYEDWLTLSKDCAIYERKEQWPALLAALKSDRRRVCKCHVLLWLVEDLLKEFPDAKFIALRRDVEATLRSMLKKKSVKSWGQKYQDIPFPSKFLGAKYKTGYEHCNIQEKCSMRYWSHMAEINRLEHKLSPDCYMVVSYETLEHDIERLSKFLDMDLKLEPRKPAGKAHPARPKRAKTRGHRGRRKAECTRGGLCAPLRAGVPNARLPPRAPARSGLVPGYPETQTRVKVEAKLKNKIDPIESTSHEPSLPEASNEE</sequence>
<accession>A0A6C0BNB9</accession>
<dbReference type="Gene3D" id="3.40.50.300">
    <property type="entry name" value="P-loop containing nucleotide triphosphate hydrolases"/>
    <property type="match status" value="1"/>
</dbReference>
<dbReference type="InterPro" id="IPR040632">
    <property type="entry name" value="Sulfotransfer_4"/>
</dbReference>
<proteinExistence type="predicted"/>
<dbReference type="InterPro" id="IPR027417">
    <property type="entry name" value="P-loop_NTPase"/>
</dbReference>
<feature type="region of interest" description="Disordered" evidence="1">
    <location>
        <begin position="189"/>
        <end position="217"/>
    </location>
</feature>
<dbReference type="EMBL" id="MN739211">
    <property type="protein sequence ID" value="QHS93907.1"/>
    <property type="molecule type" value="Genomic_DNA"/>
</dbReference>
<evidence type="ECO:0000313" key="2">
    <source>
        <dbReference type="EMBL" id="QHS93907.1"/>
    </source>
</evidence>
<feature type="compositionally biased region" description="Basic residues" evidence="1">
    <location>
        <begin position="192"/>
        <end position="213"/>
    </location>
</feature>
<protein>
    <submittedName>
        <fullName evidence="2">Uncharacterized protein</fullName>
    </submittedName>
</protein>
<dbReference type="SUPFAM" id="SSF52540">
    <property type="entry name" value="P-loop containing nucleoside triphosphate hydrolases"/>
    <property type="match status" value="1"/>
</dbReference>
<feature type="compositionally biased region" description="Low complexity" evidence="1">
    <location>
        <begin position="233"/>
        <end position="242"/>
    </location>
</feature>
<dbReference type="Pfam" id="PF17784">
    <property type="entry name" value="Sulfotransfer_4"/>
    <property type="match status" value="1"/>
</dbReference>
<organism evidence="2">
    <name type="scientific">viral metagenome</name>
    <dbReference type="NCBI Taxonomy" id="1070528"/>
    <lineage>
        <taxon>unclassified sequences</taxon>
        <taxon>metagenomes</taxon>
        <taxon>organismal metagenomes</taxon>
    </lineage>
</organism>
<dbReference type="AlphaFoldDB" id="A0A6C0BNB9"/>
<feature type="region of interest" description="Disordered" evidence="1">
    <location>
        <begin position="233"/>
        <end position="252"/>
    </location>
</feature>
<reference evidence="2" key="1">
    <citation type="journal article" date="2020" name="Nature">
        <title>Giant virus diversity and host interactions through global metagenomics.</title>
        <authorList>
            <person name="Schulz F."/>
            <person name="Roux S."/>
            <person name="Paez-Espino D."/>
            <person name="Jungbluth S."/>
            <person name="Walsh D.A."/>
            <person name="Denef V.J."/>
            <person name="McMahon K.D."/>
            <person name="Konstantinidis K.T."/>
            <person name="Eloe-Fadrosh E.A."/>
            <person name="Kyrpides N.C."/>
            <person name="Woyke T."/>
        </authorList>
    </citation>
    <scope>NUCLEOTIDE SEQUENCE</scope>
    <source>
        <strain evidence="2">GVMAG-M-3300018080-19</strain>
    </source>
</reference>